<proteinExistence type="predicted"/>
<dbReference type="Proteomes" id="UP000318331">
    <property type="component" value="Unassembled WGS sequence"/>
</dbReference>
<name>A0A543HYQ1_9MICO</name>
<reference evidence="1 2" key="1">
    <citation type="submission" date="2019-06" db="EMBL/GenBank/DDBJ databases">
        <title>Sequencing the genomes of 1000 actinobacteria strains.</title>
        <authorList>
            <person name="Klenk H.-P."/>
        </authorList>
    </citation>
    <scope>NUCLEOTIDE SEQUENCE [LARGE SCALE GENOMIC DNA]</scope>
    <source>
        <strain evidence="1 2">DSM 18031</strain>
    </source>
</reference>
<evidence type="ECO:0008006" key="3">
    <source>
        <dbReference type="Google" id="ProtNLM"/>
    </source>
</evidence>
<comment type="caution">
    <text evidence="1">The sequence shown here is derived from an EMBL/GenBank/DDBJ whole genome shotgun (WGS) entry which is preliminary data.</text>
</comment>
<dbReference type="RefSeq" id="WP_141917422.1">
    <property type="nucleotide sequence ID" value="NZ_BAAAYS010000025.1"/>
</dbReference>
<dbReference type="OrthoDB" id="5188280at2"/>
<organism evidence="1 2">
    <name type="scientific">Klugiella xanthotipulae</name>
    <dbReference type="NCBI Taxonomy" id="244735"/>
    <lineage>
        <taxon>Bacteria</taxon>
        <taxon>Bacillati</taxon>
        <taxon>Actinomycetota</taxon>
        <taxon>Actinomycetes</taxon>
        <taxon>Micrococcales</taxon>
        <taxon>Microbacteriaceae</taxon>
        <taxon>Klugiella</taxon>
    </lineage>
</organism>
<sequence length="214" mass="23463">MSEEFHRPVLRPTHEFDDHWGAEDPAVHYTLARDTAWALLDRVRGSTDREGVAQNIVERMLVADTNGGLDDIAQLWSQASARSLPGALWRLYLVRAVVRNDPESTAYAYRRGAEALSTIDPVVSGAVAPTGPEEISALSDRILTGVFSGDLGIALDRAASFCRVLRSGYIDLATDVEAGEPERAQVLTTRGLRYSQFADDFRSVASLWRSGSLD</sequence>
<gene>
    <name evidence="1" type="ORF">FB466_1636</name>
</gene>
<dbReference type="EMBL" id="VFPN01000002">
    <property type="protein sequence ID" value="TQM63375.1"/>
    <property type="molecule type" value="Genomic_DNA"/>
</dbReference>
<keyword evidence="2" id="KW-1185">Reference proteome</keyword>
<evidence type="ECO:0000313" key="2">
    <source>
        <dbReference type="Proteomes" id="UP000318331"/>
    </source>
</evidence>
<evidence type="ECO:0000313" key="1">
    <source>
        <dbReference type="EMBL" id="TQM63375.1"/>
    </source>
</evidence>
<protein>
    <recommendedName>
        <fullName evidence="3">DNA-directed RNA polymerase subunit beta</fullName>
    </recommendedName>
</protein>
<dbReference type="AlphaFoldDB" id="A0A543HYQ1"/>
<accession>A0A543HYQ1</accession>